<keyword evidence="2" id="KW-1185">Reference proteome</keyword>
<gene>
    <name evidence="1" type="ORF">TSUD_194380</name>
</gene>
<dbReference type="AlphaFoldDB" id="A0A2Z6NES2"/>
<proteinExistence type="predicted"/>
<evidence type="ECO:0000313" key="2">
    <source>
        <dbReference type="Proteomes" id="UP000242715"/>
    </source>
</evidence>
<reference evidence="2" key="1">
    <citation type="journal article" date="2017" name="Front. Plant Sci.">
        <title>Climate Clever Clovers: New Paradigm to Reduce the Environmental Footprint of Ruminants by Breeding Low Methanogenic Forages Utilizing Haplotype Variation.</title>
        <authorList>
            <person name="Kaur P."/>
            <person name="Appels R."/>
            <person name="Bayer P.E."/>
            <person name="Keeble-Gagnere G."/>
            <person name="Wang J."/>
            <person name="Hirakawa H."/>
            <person name="Shirasawa K."/>
            <person name="Vercoe P."/>
            <person name="Stefanova K."/>
            <person name="Durmic Z."/>
            <person name="Nichols P."/>
            <person name="Revell C."/>
            <person name="Isobe S.N."/>
            <person name="Edwards D."/>
            <person name="Erskine W."/>
        </authorList>
    </citation>
    <scope>NUCLEOTIDE SEQUENCE [LARGE SCALE GENOMIC DNA]</scope>
    <source>
        <strain evidence="2">cv. Daliak</strain>
    </source>
</reference>
<organism evidence="1 2">
    <name type="scientific">Trifolium subterraneum</name>
    <name type="common">Subterranean clover</name>
    <dbReference type="NCBI Taxonomy" id="3900"/>
    <lineage>
        <taxon>Eukaryota</taxon>
        <taxon>Viridiplantae</taxon>
        <taxon>Streptophyta</taxon>
        <taxon>Embryophyta</taxon>
        <taxon>Tracheophyta</taxon>
        <taxon>Spermatophyta</taxon>
        <taxon>Magnoliopsida</taxon>
        <taxon>eudicotyledons</taxon>
        <taxon>Gunneridae</taxon>
        <taxon>Pentapetalae</taxon>
        <taxon>rosids</taxon>
        <taxon>fabids</taxon>
        <taxon>Fabales</taxon>
        <taxon>Fabaceae</taxon>
        <taxon>Papilionoideae</taxon>
        <taxon>50 kb inversion clade</taxon>
        <taxon>NPAAA clade</taxon>
        <taxon>Hologalegina</taxon>
        <taxon>IRL clade</taxon>
        <taxon>Trifolieae</taxon>
        <taxon>Trifolium</taxon>
    </lineage>
</organism>
<evidence type="ECO:0000313" key="1">
    <source>
        <dbReference type="EMBL" id="GAU43084.1"/>
    </source>
</evidence>
<dbReference type="EMBL" id="DF973956">
    <property type="protein sequence ID" value="GAU43084.1"/>
    <property type="molecule type" value="Genomic_DNA"/>
</dbReference>
<protein>
    <submittedName>
        <fullName evidence="1">Uncharacterized protein</fullName>
    </submittedName>
</protein>
<dbReference type="Proteomes" id="UP000242715">
    <property type="component" value="Unassembled WGS sequence"/>
</dbReference>
<sequence length="66" mass="7556">MGHHVKRGWEGSYNDGDGRVHTTTMMFLKPNLFAESDYPLTYKTPIRSVSTMFNFPKSNVAFLSKL</sequence>
<accession>A0A2Z6NES2</accession>
<name>A0A2Z6NES2_TRISU</name>